<dbReference type="InterPro" id="IPR036388">
    <property type="entry name" value="WH-like_DNA-bd_sf"/>
</dbReference>
<evidence type="ECO:0000313" key="6">
    <source>
        <dbReference type="Proteomes" id="UP000277766"/>
    </source>
</evidence>
<accession>A0A3S0KAT1</accession>
<dbReference type="PANTHER" id="PTHR38465:SF2">
    <property type="entry name" value="HTH-TYPE TRANSCRIPTIONAL REGULATOR MMPR5"/>
    <property type="match status" value="1"/>
</dbReference>
<dbReference type="RefSeq" id="WP_126352274.1">
    <property type="nucleotide sequence ID" value="NZ_CP086380.1"/>
</dbReference>
<feature type="domain" description="HTH marR-type" evidence="4">
    <location>
        <begin position="17"/>
        <end position="66"/>
    </location>
</feature>
<evidence type="ECO:0000313" key="5">
    <source>
        <dbReference type="EMBL" id="RTR26528.1"/>
    </source>
</evidence>
<dbReference type="EMBL" id="RXPE01000015">
    <property type="protein sequence ID" value="RTR26528.1"/>
    <property type="molecule type" value="Genomic_DNA"/>
</dbReference>
<dbReference type="AlphaFoldDB" id="A0A3S0KAT1"/>
<evidence type="ECO:0000256" key="2">
    <source>
        <dbReference type="ARBA" id="ARBA00023125"/>
    </source>
</evidence>
<dbReference type="InterPro" id="IPR000835">
    <property type="entry name" value="HTH_MarR-typ"/>
</dbReference>
<evidence type="ECO:0000256" key="3">
    <source>
        <dbReference type="ARBA" id="ARBA00023163"/>
    </source>
</evidence>
<dbReference type="InterPro" id="IPR052362">
    <property type="entry name" value="HTH-GbsR_regulator"/>
</dbReference>
<evidence type="ECO:0000256" key="1">
    <source>
        <dbReference type="ARBA" id="ARBA00023015"/>
    </source>
</evidence>
<dbReference type="OrthoDB" id="67158at2"/>
<dbReference type="GO" id="GO:0003700">
    <property type="term" value="F:DNA-binding transcription factor activity"/>
    <property type="evidence" value="ECO:0007669"/>
    <property type="project" value="InterPro"/>
</dbReference>
<keyword evidence="2" id="KW-0238">DNA-binding</keyword>
<name>A0A3S0KAT1_9DEIO</name>
<dbReference type="InterPro" id="IPR036390">
    <property type="entry name" value="WH_DNA-bd_sf"/>
</dbReference>
<dbReference type="Gene3D" id="1.10.10.10">
    <property type="entry name" value="Winged helix-like DNA-binding domain superfamily/Winged helix DNA-binding domain"/>
    <property type="match status" value="1"/>
</dbReference>
<gene>
    <name evidence="5" type="ORF">EJ104_08250</name>
</gene>
<protein>
    <submittedName>
        <fullName evidence="5">MarR family transcriptional regulator</fullName>
    </submittedName>
</protein>
<keyword evidence="6" id="KW-1185">Reference proteome</keyword>
<sequence>MPNSQFVERAGMLLEMLGMPRMTGRVLGALLQAPATGHTPAELAGQLQVSRAAISGALQHLKLMGLSENVPNPGERAGRYRARPGAWAALTEQGNRKLQTLHGLADEGLQTLPEGADPTALEEMRDFYALWLELFPVMLREWQERRP</sequence>
<dbReference type="GO" id="GO:0003677">
    <property type="term" value="F:DNA binding"/>
    <property type="evidence" value="ECO:0007669"/>
    <property type="project" value="UniProtKB-KW"/>
</dbReference>
<organism evidence="5 6">
    <name type="scientific">Deinococcus radiophilus</name>
    <dbReference type="NCBI Taxonomy" id="32062"/>
    <lineage>
        <taxon>Bacteria</taxon>
        <taxon>Thermotogati</taxon>
        <taxon>Deinococcota</taxon>
        <taxon>Deinococci</taxon>
        <taxon>Deinococcales</taxon>
        <taxon>Deinococcaceae</taxon>
        <taxon>Deinococcus</taxon>
    </lineage>
</organism>
<keyword evidence="3" id="KW-0804">Transcription</keyword>
<reference evidence="5 6" key="1">
    <citation type="submission" date="2018-12" db="EMBL/GenBank/DDBJ databases">
        <title>Deinococcus radiophilus ATCC 27603 genome sequencing and assembly.</title>
        <authorList>
            <person name="Maclea K.S."/>
            <person name="Maynard C.R."/>
        </authorList>
    </citation>
    <scope>NUCLEOTIDE SEQUENCE [LARGE SCALE GENOMIC DNA]</scope>
    <source>
        <strain evidence="5 6">ATCC 27603</strain>
    </source>
</reference>
<proteinExistence type="predicted"/>
<evidence type="ECO:0000259" key="4">
    <source>
        <dbReference type="Pfam" id="PF12802"/>
    </source>
</evidence>
<dbReference type="Pfam" id="PF12802">
    <property type="entry name" value="MarR_2"/>
    <property type="match status" value="1"/>
</dbReference>
<dbReference type="PANTHER" id="PTHR38465">
    <property type="entry name" value="HTH-TYPE TRANSCRIPTIONAL REGULATOR MJ1563-RELATED"/>
    <property type="match status" value="1"/>
</dbReference>
<keyword evidence="1" id="KW-0805">Transcription regulation</keyword>
<dbReference type="Proteomes" id="UP000277766">
    <property type="component" value="Unassembled WGS sequence"/>
</dbReference>
<dbReference type="Gene3D" id="1.10.287.160">
    <property type="entry name" value="HR1 repeat"/>
    <property type="match status" value="1"/>
</dbReference>
<comment type="caution">
    <text evidence="5">The sequence shown here is derived from an EMBL/GenBank/DDBJ whole genome shotgun (WGS) entry which is preliminary data.</text>
</comment>
<dbReference type="SUPFAM" id="SSF46785">
    <property type="entry name" value="Winged helix' DNA-binding domain"/>
    <property type="match status" value="1"/>
</dbReference>